<reference evidence="9" key="1">
    <citation type="submission" date="2006-01" db="EMBL/GenBank/DDBJ databases">
        <title>Complete sequence of Novosphingobium aromaticivorans DSM 12444.</title>
        <authorList>
            <consortium name="US DOE Joint Genome Institute"/>
            <person name="Copeland A."/>
            <person name="Lucas S."/>
            <person name="Lapidus A."/>
            <person name="Barry K."/>
            <person name="Detter J.C."/>
            <person name="Glavina T."/>
            <person name="Hammon N."/>
            <person name="Israni S."/>
            <person name="Pitluck S."/>
            <person name="Chain P."/>
            <person name="Malfatti S."/>
            <person name="Shin M."/>
            <person name="Vergez L."/>
            <person name="Schmutz J."/>
            <person name="Larimer F."/>
            <person name="Land M."/>
            <person name="Kyrpides N."/>
            <person name="Ivanova N."/>
            <person name="Fredrickson J."/>
            <person name="Balkwill D."/>
            <person name="Romine M.F."/>
            <person name="Richardson P."/>
        </authorList>
    </citation>
    <scope>NUCLEOTIDE SEQUENCE [LARGE SCALE GENOMIC DNA]</scope>
    <source>
        <strain evidence="9">ATCC 700278 / DSM 12444 / CCUG 56034 / CIP 105152 / NBRC 16084 / F199</strain>
    </source>
</reference>
<organism evidence="8 9">
    <name type="scientific">Novosphingobium aromaticivorans (strain ATCC 700278 / DSM 12444 / CCUG 56034 / CIP 105152 / NBRC 16084 / F199)</name>
    <dbReference type="NCBI Taxonomy" id="279238"/>
    <lineage>
        <taxon>Bacteria</taxon>
        <taxon>Pseudomonadati</taxon>
        <taxon>Pseudomonadota</taxon>
        <taxon>Alphaproteobacteria</taxon>
        <taxon>Sphingomonadales</taxon>
        <taxon>Sphingomonadaceae</taxon>
        <taxon>Novosphingobium</taxon>
    </lineage>
</organism>
<evidence type="ECO:0000256" key="6">
    <source>
        <dbReference type="SAM" id="SignalP"/>
    </source>
</evidence>
<dbReference type="Gene3D" id="3.40.720.10">
    <property type="entry name" value="Alkaline Phosphatase, subunit A"/>
    <property type="match status" value="1"/>
</dbReference>
<evidence type="ECO:0000256" key="2">
    <source>
        <dbReference type="ARBA" id="ARBA00022723"/>
    </source>
</evidence>
<dbReference type="Gene3D" id="3.30.1120.10">
    <property type="match status" value="1"/>
</dbReference>
<keyword evidence="3" id="KW-0378">Hydrolase</keyword>
<evidence type="ECO:0000313" key="9">
    <source>
        <dbReference type="Proteomes" id="UP000009134"/>
    </source>
</evidence>
<dbReference type="PANTHER" id="PTHR42693:SF43">
    <property type="entry name" value="BLL2667 PROTEIN"/>
    <property type="match status" value="1"/>
</dbReference>
<sequence length="757" mass="81479">MISALGASALALMASAAFGQAVVPAPATVPAYQIKAPAGAPNVVVILLDDVGFGAASTFGGPIETPALGRLAADGLRYNRFHTTGICSPTRASLLTGRNPHSTGIGAVENSSDERPGYSGFHSKDTASIATVLRQNGYNTAAFGKWHQVPDWEASPSGPFDRWPTGEGFERFYGFIGGETDQFDPSLFEGTTPVMRPDVPNYHLTEDLADKSIAWLRTQHSVTPDKPFFLYFAPGATHAPLQVPRGWSERYKGKFDQGWDKVREETFVRQKRLGVIPANARLTPRPDGLPAWDSLTPDQKRFAARTMEVYAGFLAHTDAQVGKLLDSLAANGERQNTMVFYVFGDNGASGEGGLSGSANYFANIQGLPETDQIRAAHLDALGGPDAYAHYPAGWAWAMNAPLPWMKTVASHLGGTRNAMVFDWPGHVADKGGIRTQFSHVNDIVPTILEAAGITAPSTVDGIAQKPMDGVSLLYSLKDPKAPERHLTQYFEVFGHRAIYHDGWMASAFHSRLPWSVMGFGDKKFEDDRWALYDLGKDFSQARDVADRNPAKLADLKALFDAEAARNQVLPLRNTTLGNNKVPSIAAGRTTMTFHEGAVGVPETALPRAMNRSWSVDAAIDIADGAEGVVATLGGRSAGWSLYLDRGGKPTFSYRVFDIEAVTLRAAQSLAPGKHALRFDFDYAGPGYGKGARLRLMVDGAVVDTGEVKSSPTAFYTIDESFDVGLDHGSPAGSYPAGTAPGFAFQKGRIEQVTFSAR</sequence>
<feature type="region of interest" description="Disordered" evidence="5">
    <location>
        <begin position="98"/>
        <end position="118"/>
    </location>
</feature>
<dbReference type="GO" id="GO:0046872">
    <property type="term" value="F:metal ion binding"/>
    <property type="evidence" value="ECO:0007669"/>
    <property type="project" value="UniProtKB-KW"/>
</dbReference>
<feature type="domain" description="Sulfatase N-terminal" evidence="7">
    <location>
        <begin position="41"/>
        <end position="453"/>
    </location>
</feature>
<dbReference type="Pfam" id="PF00884">
    <property type="entry name" value="Sulfatase"/>
    <property type="match status" value="1"/>
</dbReference>
<comment type="similarity">
    <text evidence="1">Belongs to the sulfatase family.</text>
</comment>
<evidence type="ECO:0000313" key="8">
    <source>
        <dbReference type="EMBL" id="ABD24981.1"/>
    </source>
</evidence>
<keyword evidence="9" id="KW-1185">Reference proteome</keyword>
<name>Q2GAZ2_NOVAD</name>
<feature type="chain" id="PRO_5004208167" evidence="6">
    <location>
        <begin position="20"/>
        <end position="757"/>
    </location>
</feature>
<dbReference type="InterPro" id="IPR017850">
    <property type="entry name" value="Alkaline_phosphatase_core_sf"/>
</dbReference>
<dbReference type="KEGG" id="nar:Saro_0534"/>
<dbReference type="PANTHER" id="PTHR42693">
    <property type="entry name" value="ARYLSULFATASE FAMILY MEMBER"/>
    <property type="match status" value="1"/>
</dbReference>
<evidence type="ECO:0000256" key="3">
    <source>
        <dbReference type="ARBA" id="ARBA00022801"/>
    </source>
</evidence>
<dbReference type="HOGENOM" id="CLU_006332_11_0_5"/>
<evidence type="ECO:0000256" key="4">
    <source>
        <dbReference type="ARBA" id="ARBA00022837"/>
    </source>
</evidence>
<evidence type="ECO:0000256" key="1">
    <source>
        <dbReference type="ARBA" id="ARBA00008779"/>
    </source>
</evidence>
<dbReference type="RefSeq" id="WP_011444195.1">
    <property type="nucleotide sequence ID" value="NC_007794.1"/>
</dbReference>
<dbReference type="CDD" id="cd16025">
    <property type="entry name" value="PAS_like"/>
    <property type="match status" value="1"/>
</dbReference>
<dbReference type="Proteomes" id="UP000009134">
    <property type="component" value="Chromosome"/>
</dbReference>
<keyword evidence="4" id="KW-0106">Calcium</keyword>
<gene>
    <name evidence="8" type="ordered locus">Saro_0534</name>
</gene>
<dbReference type="InterPro" id="IPR000917">
    <property type="entry name" value="Sulfatase_N"/>
</dbReference>
<keyword evidence="2" id="KW-0479">Metal-binding</keyword>
<dbReference type="InterPro" id="IPR050738">
    <property type="entry name" value="Sulfatase"/>
</dbReference>
<feature type="signal peptide" evidence="6">
    <location>
        <begin position="1"/>
        <end position="19"/>
    </location>
</feature>
<dbReference type="eggNOG" id="COG3119">
    <property type="taxonomic scope" value="Bacteria"/>
</dbReference>
<keyword evidence="6" id="KW-0732">Signal</keyword>
<dbReference type="AlphaFoldDB" id="Q2GAZ2"/>
<protein>
    <submittedName>
        <fullName evidence="8">Sulfatase</fullName>
    </submittedName>
</protein>
<dbReference type="InterPro" id="IPR024607">
    <property type="entry name" value="Sulfatase_CS"/>
</dbReference>
<evidence type="ECO:0000259" key="7">
    <source>
        <dbReference type="Pfam" id="PF00884"/>
    </source>
</evidence>
<dbReference type="EMBL" id="CP000248">
    <property type="protein sequence ID" value="ABD24981.1"/>
    <property type="molecule type" value="Genomic_DNA"/>
</dbReference>
<accession>Q2GAZ2</accession>
<dbReference type="PROSITE" id="PS00523">
    <property type="entry name" value="SULFATASE_1"/>
    <property type="match status" value="1"/>
</dbReference>
<dbReference type="SUPFAM" id="SSF53649">
    <property type="entry name" value="Alkaline phosphatase-like"/>
    <property type="match status" value="1"/>
</dbReference>
<dbReference type="STRING" id="279238.Saro_0534"/>
<dbReference type="GO" id="GO:0016787">
    <property type="term" value="F:hydrolase activity"/>
    <property type="evidence" value="ECO:0007669"/>
    <property type="project" value="UniProtKB-KW"/>
</dbReference>
<evidence type="ECO:0000256" key="5">
    <source>
        <dbReference type="SAM" id="MobiDB-lite"/>
    </source>
</evidence>
<proteinExistence type="inferred from homology"/>